<dbReference type="AlphaFoldDB" id="A0A7H0GRM2"/>
<reference evidence="2 3" key="1">
    <citation type="submission" date="2020-08" db="EMBL/GenBank/DDBJ databases">
        <title>Genome sequence of Hymenobacter qilianensis JCM 19763T.</title>
        <authorList>
            <person name="Hyun D.-W."/>
            <person name="Bae J.-W."/>
        </authorList>
    </citation>
    <scope>NUCLEOTIDE SEQUENCE [LARGE SCALE GENOMIC DNA]</scope>
    <source>
        <strain evidence="2 3">JCM 19763</strain>
    </source>
</reference>
<gene>
    <name evidence="2" type="ORF">H9L05_12320</name>
</gene>
<keyword evidence="3" id="KW-1185">Reference proteome</keyword>
<dbReference type="RefSeq" id="WP_187731244.1">
    <property type="nucleotide sequence ID" value="NZ_CP060784.1"/>
</dbReference>
<dbReference type="EMBL" id="CP060784">
    <property type="protein sequence ID" value="QNP50938.1"/>
    <property type="molecule type" value="Genomic_DNA"/>
</dbReference>
<proteinExistence type="predicted"/>
<dbReference type="KEGG" id="hqi:H9L05_12320"/>
<organism evidence="2 3">
    <name type="scientific">Hymenobacter qilianensis</name>
    <dbReference type="NCBI Taxonomy" id="1385715"/>
    <lineage>
        <taxon>Bacteria</taxon>
        <taxon>Pseudomonadati</taxon>
        <taxon>Bacteroidota</taxon>
        <taxon>Cytophagia</taxon>
        <taxon>Cytophagales</taxon>
        <taxon>Hymenobacteraceae</taxon>
        <taxon>Hymenobacter</taxon>
    </lineage>
</organism>
<feature type="region of interest" description="Disordered" evidence="1">
    <location>
        <begin position="1"/>
        <end position="71"/>
    </location>
</feature>
<name>A0A7H0GRM2_9BACT</name>
<evidence type="ECO:0000313" key="2">
    <source>
        <dbReference type="EMBL" id="QNP50938.1"/>
    </source>
</evidence>
<sequence length="71" mass="7139">MLASVGACTSDPAASDAPTNGADMTPAATSNDTSAVAERVDSAGPVPDMPQNVRSEEYSAPPRKTTTTGNQ</sequence>
<evidence type="ECO:0000313" key="3">
    <source>
        <dbReference type="Proteomes" id="UP000516093"/>
    </source>
</evidence>
<accession>A0A7H0GRM2</accession>
<dbReference type="Proteomes" id="UP000516093">
    <property type="component" value="Chromosome"/>
</dbReference>
<evidence type="ECO:0000256" key="1">
    <source>
        <dbReference type="SAM" id="MobiDB-lite"/>
    </source>
</evidence>
<protein>
    <submittedName>
        <fullName evidence="2">Uncharacterized protein</fullName>
    </submittedName>
</protein>